<dbReference type="Pfam" id="PF07729">
    <property type="entry name" value="FCD"/>
    <property type="match status" value="1"/>
</dbReference>
<evidence type="ECO:0000256" key="1">
    <source>
        <dbReference type="ARBA" id="ARBA00023015"/>
    </source>
</evidence>
<dbReference type="Gene3D" id="1.20.120.530">
    <property type="entry name" value="GntR ligand-binding domain-like"/>
    <property type="match status" value="1"/>
</dbReference>
<dbReference type="OrthoDB" id="114741at2"/>
<dbReference type="Proteomes" id="UP000233440">
    <property type="component" value="Unassembled WGS sequence"/>
</dbReference>
<dbReference type="InterPro" id="IPR008920">
    <property type="entry name" value="TF_FadR/GntR_C"/>
</dbReference>
<organism evidence="5 6">
    <name type="scientific">Heyndrickxia camelliae</name>
    <dbReference type="NCBI Taxonomy" id="1707093"/>
    <lineage>
        <taxon>Bacteria</taxon>
        <taxon>Bacillati</taxon>
        <taxon>Bacillota</taxon>
        <taxon>Bacilli</taxon>
        <taxon>Bacillales</taxon>
        <taxon>Bacillaceae</taxon>
        <taxon>Heyndrickxia</taxon>
    </lineage>
</organism>
<comment type="caution">
    <text evidence="5">The sequence shown here is derived from an EMBL/GenBank/DDBJ whole genome shotgun (WGS) entry which is preliminary data.</text>
</comment>
<evidence type="ECO:0000313" key="5">
    <source>
        <dbReference type="EMBL" id="PKR85335.1"/>
    </source>
</evidence>
<name>A0A2N3LL84_9BACI</name>
<evidence type="ECO:0000313" key="6">
    <source>
        <dbReference type="Proteomes" id="UP000233440"/>
    </source>
</evidence>
<keyword evidence="2" id="KW-0238">DNA-binding</keyword>
<dbReference type="AlphaFoldDB" id="A0A2N3LL84"/>
<dbReference type="GO" id="GO:0003677">
    <property type="term" value="F:DNA binding"/>
    <property type="evidence" value="ECO:0007669"/>
    <property type="project" value="UniProtKB-KW"/>
</dbReference>
<reference evidence="5 6" key="1">
    <citation type="submission" date="2017-11" db="EMBL/GenBank/DDBJ databases">
        <title>Bacillus camelliae sp. nov., isolated from pu'er tea.</title>
        <authorList>
            <person name="Niu L."/>
        </authorList>
    </citation>
    <scope>NUCLEOTIDE SEQUENCE [LARGE SCALE GENOMIC DNA]</scope>
    <source>
        <strain evidence="5 6">7578-1</strain>
    </source>
</reference>
<sequence>MRAIKTLILFYQCVEIGRCRTIEEIMNANEGFHEIIVQASNNPVMIDIVDCMQSIIYLFRHTVVYYNRPFLIDELENIYKAIKERDGEKTESLMKEHLQSDLDFCIHLFGDGENR</sequence>
<dbReference type="EMBL" id="PIQO01000005">
    <property type="protein sequence ID" value="PKR85335.1"/>
    <property type="molecule type" value="Genomic_DNA"/>
</dbReference>
<gene>
    <name evidence="5" type="ORF">CWO92_09070</name>
</gene>
<keyword evidence="6" id="KW-1185">Reference proteome</keyword>
<evidence type="ECO:0000259" key="4">
    <source>
        <dbReference type="Pfam" id="PF07729"/>
    </source>
</evidence>
<dbReference type="SUPFAM" id="SSF48008">
    <property type="entry name" value="GntR ligand-binding domain-like"/>
    <property type="match status" value="1"/>
</dbReference>
<protein>
    <recommendedName>
        <fullName evidence="4">GntR C-terminal domain-containing protein</fullName>
    </recommendedName>
</protein>
<feature type="domain" description="GntR C-terminal" evidence="4">
    <location>
        <begin position="22"/>
        <end position="99"/>
    </location>
</feature>
<keyword evidence="3" id="KW-0804">Transcription</keyword>
<keyword evidence="1" id="KW-0805">Transcription regulation</keyword>
<proteinExistence type="predicted"/>
<dbReference type="InterPro" id="IPR011711">
    <property type="entry name" value="GntR_C"/>
</dbReference>
<accession>A0A2N3LL84</accession>
<evidence type="ECO:0000256" key="2">
    <source>
        <dbReference type="ARBA" id="ARBA00023125"/>
    </source>
</evidence>
<evidence type="ECO:0000256" key="3">
    <source>
        <dbReference type="ARBA" id="ARBA00023163"/>
    </source>
</evidence>